<dbReference type="EMBL" id="BOOF01000035">
    <property type="protein sequence ID" value="GIH65001.1"/>
    <property type="molecule type" value="Genomic_DNA"/>
</dbReference>
<gene>
    <name evidence="1" type="ORF">Msi02_58180</name>
</gene>
<comment type="caution">
    <text evidence="1">The sequence shown here is derived from an EMBL/GenBank/DDBJ whole genome shotgun (WGS) entry which is preliminary data.</text>
</comment>
<protein>
    <submittedName>
        <fullName evidence="1">Uncharacterized protein</fullName>
    </submittedName>
</protein>
<keyword evidence="2" id="KW-1185">Reference proteome</keyword>
<evidence type="ECO:0000313" key="1">
    <source>
        <dbReference type="EMBL" id="GIH65001.1"/>
    </source>
</evidence>
<organism evidence="1 2">
    <name type="scientific">Microbispora siamensis</name>
    <dbReference type="NCBI Taxonomy" id="564413"/>
    <lineage>
        <taxon>Bacteria</taxon>
        <taxon>Bacillati</taxon>
        <taxon>Actinomycetota</taxon>
        <taxon>Actinomycetes</taxon>
        <taxon>Streptosporangiales</taxon>
        <taxon>Streptosporangiaceae</taxon>
        <taxon>Microbispora</taxon>
    </lineage>
</organism>
<evidence type="ECO:0000313" key="2">
    <source>
        <dbReference type="Proteomes" id="UP000660454"/>
    </source>
</evidence>
<proteinExistence type="predicted"/>
<accession>A0ABQ4GU91</accession>
<reference evidence="1 2" key="1">
    <citation type="submission" date="2021-01" db="EMBL/GenBank/DDBJ databases">
        <title>Whole genome shotgun sequence of Microbispora siamensis NBRC 104113.</title>
        <authorList>
            <person name="Komaki H."/>
            <person name="Tamura T."/>
        </authorList>
    </citation>
    <scope>NUCLEOTIDE SEQUENCE [LARGE SCALE GENOMIC DNA]</scope>
    <source>
        <strain evidence="1 2">NBRC 104113</strain>
    </source>
</reference>
<sequence>MITQGWMDPEKAVEQFNEAFPGFQEAAEAAVTRTTAQLNKSVTTKKRQAQAFADFFRFYLVDELTLRGLLALDGDDKEAVEIRAGVRNGLAARHHAVHIRILRVDNGEVPRASSRSRARAYTQPLFDVEPRQLTLVLLWDITAKGVELELAYPKAPGKKFTPTAVHWRVPFAHPAESLDKVGADSAVVDLTAGQDLDVYALPKQDVGEEGGESS</sequence>
<name>A0ABQ4GU91_9ACTN</name>
<dbReference type="RefSeq" id="WP_204051137.1">
    <property type="nucleotide sequence ID" value="NZ_BOOF01000035.1"/>
</dbReference>
<dbReference type="Proteomes" id="UP000660454">
    <property type="component" value="Unassembled WGS sequence"/>
</dbReference>